<dbReference type="STRING" id="77166.U4TXX4"/>
<evidence type="ECO:0000256" key="1">
    <source>
        <dbReference type="ARBA" id="ARBA00022771"/>
    </source>
</evidence>
<proteinExistence type="predicted"/>
<dbReference type="OrthoDB" id="19493at2759"/>
<protein>
    <recommendedName>
        <fullName evidence="4">RING-type domain-containing protein</fullName>
    </recommendedName>
</protein>
<dbReference type="EMBL" id="KB631736">
    <property type="protein sequence ID" value="ERL85667.1"/>
    <property type="molecule type" value="Genomic_DNA"/>
</dbReference>
<dbReference type="Pfam" id="PF23757">
    <property type="entry name" value="TPR_HPS5_insect"/>
    <property type="match status" value="1"/>
</dbReference>
<dbReference type="InterPro" id="IPR001841">
    <property type="entry name" value="Znf_RING"/>
</dbReference>
<dbReference type="PROSITE" id="PS50089">
    <property type="entry name" value="ZF_RING_2"/>
    <property type="match status" value="1"/>
</dbReference>
<dbReference type="InterPro" id="IPR036322">
    <property type="entry name" value="WD40_repeat_dom_sf"/>
</dbReference>
<gene>
    <name evidence="5" type="ORF">D910_03084</name>
</gene>
<sequence>MENDFVFVEYLSNINTAVKHTFQSMQRVKLRCFDVSSTYLVFGASSGGIYIFKRNPYEFIKLIPSRDGPTKLIAISPDEHHISVVCATGLILILQNFIEDANTQTQVFNEHEGKQVTYIKWHRNELYVGDETGKVSVVSVVAALFQIPSAALMTIVSPIVQIDAYESLLLVSTQEKTYLCNTDKETYVQIGKKLRSGCFGACFSASSNESAEMNSVHNTRKAFQSVKENELLLTGDHHLNTKIFCARPGARLWEVGLDAKVRVTHQFREALSEESSSVLIIGCEEESVLQKTQRDTKQTVPHSFNFCRIYPVCDTFVLTYDSKRLYIFDPGTSKLVYWTTFSSGIKQVAIVNNEFYILKNNLNIIVLSVIHLERLILTTLYKKQFYLCMGLCIEFKEKILQMLESSKKLFLLSLLKSKLNSGELEYKTMQCIFEKIQATNEKRCSRPQTGHIVPVENLHTNEADCLAVNKVHVEDELGHFNLLMKQFKLNKTHQTIEIPEVRKYLQAVNADELFELLKQFSDHVNKKFGENATEWCQHQYLKLIASRCMFVEDLPNENCEFLTEALIKANEAINFSCSCGYPLPKCHKHPPNFYKTALEILQGQRNKDSILQKIPYLWRYRLKTELYGLNMTALLQYSNLELFIEHTKQLTYDGWHDILGYFVKLNRGACLNCDKSIDTELMFTWTQVGKVCIQSLGAKNTLRIMEKYDQMIPNGALDVSFYQTCVFSHISVNANSTSKIKAEAPSRFLEDLDEMSKLQFQEGLAKYFQRKYSAEKNSCFDFGLDNSGVCLLCKLPLKNAILFETDVAKGCDHQFHKFCLERNGKVCNICN</sequence>
<dbReference type="AlphaFoldDB" id="U4TXX4"/>
<keyword evidence="2" id="KW-0862">Zinc</keyword>
<feature type="domain" description="RING-type" evidence="4">
    <location>
        <begin position="790"/>
        <end position="831"/>
    </location>
</feature>
<dbReference type="GO" id="GO:0008270">
    <property type="term" value="F:zinc ion binding"/>
    <property type="evidence" value="ECO:0007669"/>
    <property type="project" value="UniProtKB-KW"/>
</dbReference>
<organism evidence="5 6">
    <name type="scientific">Dendroctonus ponderosae</name>
    <name type="common">Mountain pine beetle</name>
    <dbReference type="NCBI Taxonomy" id="77166"/>
    <lineage>
        <taxon>Eukaryota</taxon>
        <taxon>Metazoa</taxon>
        <taxon>Ecdysozoa</taxon>
        <taxon>Arthropoda</taxon>
        <taxon>Hexapoda</taxon>
        <taxon>Insecta</taxon>
        <taxon>Pterygota</taxon>
        <taxon>Neoptera</taxon>
        <taxon>Endopterygota</taxon>
        <taxon>Coleoptera</taxon>
        <taxon>Polyphaga</taxon>
        <taxon>Cucujiformia</taxon>
        <taxon>Curculionidae</taxon>
        <taxon>Scolytinae</taxon>
        <taxon>Dendroctonus</taxon>
    </lineage>
</organism>
<accession>U4TXX4</accession>
<evidence type="ECO:0000313" key="5">
    <source>
        <dbReference type="EMBL" id="ERL85667.1"/>
    </source>
</evidence>
<dbReference type="Gene3D" id="2.130.10.10">
    <property type="entry name" value="YVTN repeat-like/Quinoprotein amine dehydrogenase"/>
    <property type="match status" value="1"/>
</dbReference>
<evidence type="ECO:0000259" key="4">
    <source>
        <dbReference type="PROSITE" id="PS50089"/>
    </source>
</evidence>
<keyword evidence="1 3" id="KW-0479">Metal-binding</keyword>
<dbReference type="SUPFAM" id="SSF50978">
    <property type="entry name" value="WD40 repeat-like"/>
    <property type="match status" value="1"/>
</dbReference>
<dbReference type="GO" id="GO:0048066">
    <property type="term" value="P:developmental pigmentation"/>
    <property type="evidence" value="ECO:0007669"/>
    <property type="project" value="TreeGrafter"/>
</dbReference>
<dbReference type="InterPro" id="IPR015943">
    <property type="entry name" value="WD40/YVTN_repeat-like_dom_sf"/>
</dbReference>
<evidence type="ECO:0000256" key="2">
    <source>
        <dbReference type="ARBA" id="ARBA00022833"/>
    </source>
</evidence>
<dbReference type="Pfam" id="PF23756">
    <property type="entry name" value="Beta-prop_HPS5"/>
    <property type="match status" value="1"/>
</dbReference>
<evidence type="ECO:0000256" key="3">
    <source>
        <dbReference type="PROSITE-ProRule" id="PRU00175"/>
    </source>
</evidence>
<dbReference type="PANTHER" id="PTHR23287">
    <property type="entry name" value="RUBY-EYE2-LIKE PROTEIN"/>
    <property type="match status" value="1"/>
</dbReference>
<dbReference type="InterPro" id="IPR056499">
    <property type="entry name" value="Beta-prop_HPS5-like"/>
</dbReference>
<reference evidence="5 6" key="1">
    <citation type="journal article" date="2013" name="Genome Biol.">
        <title>Draft genome of the mountain pine beetle, Dendroctonus ponderosae Hopkins, a major forest pest.</title>
        <authorList>
            <person name="Keeling C.I."/>
            <person name="Yuen M.M."/>
            <person name="Liao N.Y."/>
            <person name="Docking T.R."/>
            <person name="Chan S.K."/>
            <person name="Taylor G.A."/>
            <person name="Palmquist D.L."/>
            <person name="Jackman S.D."/>
            <person name="Nguyen A."/>
            <person name="Li M."/>
            <person name="Henderson H."/>
            <person name="Janes J.K."/>
            <person name="Zhao Y."/>
            <person name="Pandoh P."/>
            <person name="Moore R."/>
            <person name="Sperling F.A."/>
            <person name="Huber D.P."/>
            <person name="Birol I."/>
            <person name="Jones S.J."/>
            <person name="Bohlmann J."/>
        </authorList>
    </citation>
    <scope>NUCLEOTIDE SEQUENCE</scope>
</reference>
<dbReference type="Proteomes" id="UP000030742">
    <property type="component" value="Unassembled WGS sequence"/>
</dbReference>
<dbReference type="PANTHER" id="PTHR23287:SF18">
    <property type="entry name" value="BLOC-2 COMPLEX MEMBER HPS5"/>
    <property type="match status" value="1"/>
</dbReference>
<keyword evidence="1 3" id="KW-0863">Zinc-finger</keyword>
<name>U4TXX4_DENPD</name>
<evidence type="ECO:0000313" key="6">
    <source>
        <dbReference type="Proteomes" id="UP000030742"/>
    </source>
</evidence>
<dbReference type="InterPro" id="IPR056446">
    <property type="entry name" value="TPR_HPS5_insects"/>
</dbReference>
<dbReference type="GO" id="GO:0005737">
    <property type="term" value="C:cytoplasm"/>
    <property type="evidence" value="ECO:0007669"/>
    <property type="project" value="TreeGrafter"/>
</dbReference>